<evidence type="ECO:0000313" key="2">
    <source>
        <dbReference type="EMBL" id="MBB4147365.1"/>
    </source>
</evidence>
<organism evidence="2 3">
    <name type="scientific">Sphingobium scionense</name>
    <dbReference type="NCBI Taxonomy" id="1404341"/>
    <lineage>
        <taxon>Bacteria</taxon>
        <taxon>Pseudomonadati</taxon>
        <taxon>Pseudomonadota</taxon>
        <taxon>Alphaproteobacteria</taxon>
        <taxon>Sphingomonadales</taxon>
        <taxon>Sphingomonadaceae</taxon>
        <taxon>Sphingobium</taxon>
    </lineage>
</organism>
<sequence length="166" mass="18717">MSASRDPVADRQAIADALHLYARAVDRLDVPLGHGLWHVDGTADYGDYYQGSGRGVIDRICADHRGLLAHCHQMTNMVIALDGDRAGSETYCIATLRMQRPDGQMQMSVWTRYVDRWSWRDGRWAMDHRTALREFDEVRPVQPLSAGGMGRRDRDDSSYAVLGNLP</sequence>
<dbReference type="EMBL" id="JACIEU010000004">
    <property type="protein sequence ID" value="MBB4147365.1"/>
    <property type="molecule type" value="Genomic_DNA"/>
</dbReference>
<accession>A0A7W6LN17</accession>
<evidence type="ECO:0000313" key="3">
    <source>
        <dbReference type="Proteomes" id="UP000590524"/>
    </source>
</evidence>
<dbReference type="Proteomes" id="UP000590524">
    <property type="component" value="Unassembled WGS sequence"/>
</dbReference>
<dbReference type="Pfam" id="PF13577">
    <property type="entry name" value="SnoaL_4"/>
    <property type="match status" value="1"/>
</dbReference>
<dbReference type="InterPro" id="IPR032710">
    <property type="entry name" value="NTF2-like_dom_sf"/>
</dbReference>
<dbReference type="InterPro" id="IPR037401">
    <property type="entry name" value="SnoaL-like"/>
</dbReference>
<proteinExistence type="predicted"/>
<comment type="caution">
    <text evidence="2">The sequence shown here is derived from an EMBL/GenBank/DDBJ whole genome shotgun (WGS) entry which is preliminary data.</text>
</comment>
<evidence type="ECO:0000259" key="1">
    <source>
        <dbReference type="Pfam" id="PF13577"/>
    </source>
</evidence>
<keyword evidence="3" id="KW-1185">Reference proteome</keyword>
<feature type="domain" description="SnoaL-like" evidence="1">
    <location>
        <begin position="8"/>
        <end position="130"/>
    </location>
</feature>
<name>A0A7W6LN17_9SPHN</name>
<dbReference type="Gene3D" id="3.10.450.50">
    <property type="match status" value="1"/>
</dbReference>
<reference evidence="2 3" key="1">
    <citation type="submission" date="2020-08" db="EMBL/GenBank/DDBJ databases">
        <title>Genomic Encyclopedia of Type Strains, Phase IV (KMG-IV): sequencing the most valuable type-strain genomes for metagenomic binning, comparative biology and taxonomic classification.</title>
        <authorList>
            <person name="Goeker M."/>
        </authorList>
    </citation>
    <scope>NUCLEOTIDE SEQUENCE [LARGE SCALE GENOMIC DNA]</scope>
    <source>
        <strain evidence="2 3">DSM 19371</strain>
    </source>
</reference>
<protein>
    <recommendedName>
        <fullName evidence="1">SnoaL-like domain-containing protein</fullName>
    </recommendedName>
</protein>
<dbReference type="RefSeq" id="WP_188081230.1">
    <property type="nucleotide sequence ID" value="NZ_JACIEU010000004.1"/>
</dbReference>
<dbReference type="AlphaFoldDB" id="A0A7W6LN17"/>
<gene>
    <name evidence="2" type="ORF">GGQ90_001136</name>
</gene>
<dbReference type="SUPFAM" id="SSF54427">
    <property type="entry name" value="NTF2-like"/>
    <property type="match status" value="1"/>
</dbReference>